<feature type="region of interest" description="Disordered" evidence="1">
    <location>
        <begin position="551"/>
        <end position="575"/>
    </location>
</feature>
<feature type="compositionally biased region" description="Low complexity" evidence="1">
    <location>
        <begin position="16"/>
        <end position="28"/>
    </location>
</feature>
<feature type="region of interest" description="Disordered" evidence="1">
    <location>
        <begin position="1"/>
        <end position="28"/>
    </location>
</feature>
<feature type="region of interest" description="Disordered" evidence="1">
    <location>
        <begin position="316"/>
        <end position="380"/>
    </location>
</feature>
<dbReference type="EMBL" id="CAWUOM010000067">
    <property type="protein sequence ID" value="CAK7270056.1"/>
    <property type="molecule type" value="Genomic_DNA"/>
</dbReference>
<accession>A0ABP0DR85</accession>
<gene>
    <name evidence="2" type="ORF">SEPCBS57363_003908</name>
</gene>
<protein>
    <submittedName>
        <fullName evidence="2">Uncharacterized protein</fullName>
    </submittedName>
</protein>
<feature type="region of interest" description="Disordered" evidence="1">
    <location>
        <begin position="256"/>
        <end position="293"/>
    </location>
</feature>
<feature type="compositionally biased region" description="Polar residues" evidence="1">
    <location>
        <begin position="551"/>
        <end position="565"/>
    </location>
</feature>
<feature type="compositionally biased region" description="Basic residues" evidence="1">
    <location>
        <begin position="257"/>
        <end position="266"/>
    </location>
</feature>
<evidence type="ECO:0000256" key="1">
    <source>
        <dbReference type="SAM" id="MobiDB-lite"/>
    </source>
</evidence>
<dbReference type="Proteomes" id="UP001642501">
    <property type="component" value="Unassembled WGS sequence"/>
</dbReference>
<evidence type="ECO:0000313" key="3">
    <source>
        <dbReference type="Proteomes" id="UP001642501"/>
    </source>
</evidence>
<keyword evidence="3" id="KW-1185">Reference proteome</keyword>
<reference evidence="2 3" key="1">
    <citation type="submission" date="2024-01" db="EMBL/GenBank/DDBJ databases">
        <authorList>
            <person name="Allen C."/>
            <person name="Tagirdzhanova G."/>
        </authorList>
    </citation>
    <scope>NUCLEOTIDE SEQUENCE [LARGE SCALE GENOMIC DNA]</scope>
    <source>
        <strain evidence="2 3">CBS 573.63</strain>
    </source>
</reference>
<evidence type="ECO:0000313" key="2">
    <source>
        <dbReference type="EMBL" id="CAK7270056.1"/>
    </source>
</evidence>
<feature type="compositionally biased region" description="Low complexity" evidence="1">
    <location>
        <begin position="353"/>
        <end position="369"/>
    </location>
</feature>
<name>A0ABP0DR85_9PEZI</name>
<proteinExistence type="predicted"/>
<sequence length="575" mass="64032">MPVTIRKCSADDDVDSSPSSSGESRGQYSSVIDAVACSSQSTAPTSLSGSPRLLDSKVMPSSSVPLATASLYSLPYREQSRHGPCNGAAQAEDLSPSTLCYPRASVESYTSEVDSDIDRDEQLLDGASDLTDDDTESLHLRHGLDNSDSSIPPLPEYRHDIVDRNVCPSTPQEFAQLFPSLDRMSVRHDEFTTDGNMNLRVDVTVPVGSRRLLASYQLFHLRMYDLAKREFSLRRYSRDSGREVCNSKLALVDSTNTKHKVGKTSRKAGEDTSKQHWGRSSTTSSTSSGNSAKADAADFWPALQRSMDKAFRSLSAMASKPAIRRSHTVYPSGRRPATSHSPYSRGQRHNKHTLTLSRPSRSTSVPSLPGHDVHLSSTPKPANSIKLEFSNYARVDLERRDGHISIGHDNTRYEYEWWGHRYTWKRFVGKHINVPSYHLLRDDNGDQPIAHIIPETRSPNQVDADELAGGWIPPCHMWIADPSVLTAQTDVADVIVSTGLIALVDDCIRMRWQSHKPHHSLNMPLISRTFELDHVTPRALMQHVFHRRNSHGNGINGSQINSHVSSPLRHAERTY</sequence>
<comment type="caution">
    <text evidence="2">The sequence shown here is derived from an EMBL/GenBank/DDBJ whole genome shotgun (WGS) entry which is preliminary data.</text>
</comment>
<organism evidence="2 3">
    <name type="scientific">Sporothrix epigloea</name>
    <dbReference type="NCBI Taxonomy" id="1892477"/>
    <lineage>
        <taxon>Eukaryota</taxon>
        <taxon>Fungi</taxon>
        <taxon>Dikarya</taxon>
        <taxon>Ascomycota</taxon>
        <taxon>Pezizomycotina</taxon>
        <taxon>Sordariomycetes</taxon>
        <taxon>Sordariomycetidae</taxon>
        <taxon>Ophiostomatales</taxon>
        <taxon>Ophiostomataceae</taxon>
        <taxon>Sporothrix</taxon>
    </lineage>
</organism>